<dbReference type="InterPro" id="IPR003439">
    <property type="entry name" value="ABC_transporter-like_ATP-bd"/>
</dbReference>
<dbReference type="Pfam" id="PF00005">
    <property type="entry name" value="ABC_tran"/>
    <property type="match status" value="1"/>
</dbReference>
<dbReference type="Gene3D" id="3.40.50.300">
    <property type="entry name" value="P-loop containing nucleotide triphosphate hydrolases"/>
    <property type="match status" value="1"/>
</dbReference>
<evidence type="ECO:0000313" key="7">
    <source>
        <dbReference type="EMBL" id="SEG17042.1"/>
    </source>
</evidence>
<evidence type="ECO:0000256" key="4">
    <source>
        <dbReference type="ARBA" id="ARBA00022840"/>
    </source>
</evidence>
<keyword evidence="8" id="KW-1185">Reference proteome</keyword>
<evidence type="ECO:0000256" key="2">
    <source>
        <dbReference type="ARBA" id="ARBA00022448"/>
    </source>
</evidence>
<gene>
    <name evidence="7" type="ORF">SAMN05444390_1011559</name>
</gene>
<organism evidence="7 8">
    <name type="scientific">Marinobacterium lutimaris</name>
    <dbReference type="NCBI Taxonomy" id="568106"/>
    <lineage>
        <taxon>Bacteria</taxon>
        <taxon>Pseudomonadati</taxon>
        <taxon>Pseudomonadota</taxon>
        <taxon>Gammaproteobacteria</taxon>
        <taxon>Oceanospirillales</taxon>
        <taxon>Oceanospirillaceae</taxon>
        <taxon>Marinobacterium</taxon>
    </lineage>
</organism>
<dbReference type="InterPro" id="IPR017871">
    <property type="entry name" value="ABC_transporter-like_CS"/>
</dbReference>
<accession>A0A1H5XZJ2</accession>
<keyword evidence="2" id="KW-0813">Transport</keyword>
<evidence type="ECO:0000259" key="6">
    <source>
        <dbReference type="PROSITE" id="PS50893"/>
    </source>
</evidence>
<dbReference type="GO" id="GO:0015807">
    <property type="term" value="P:L-amino acid transport"/>
    <property type="evidence" value="ECO:0007669"/>
    <property type="project" value="TreeGrafter"/>
</dbReference>
<name>A0A1H5XZJ2_9GAMM</name>
<dbReference type="AlphaFoldDB" id="A0A1H5XZJ2"/>
<dbReference type="GO" id="GO:0005524">
    <property type="term" value="F:ATP binding"/>
    <property type="evidence" value="ECO:0007669"/>
    <property type="project" value="UniProtKB-KW"/>
</dbReference>
<evidence type="ECO:0000256" key="3">
    <source>
        <dbReference type="ARBA" id="ARBA00022741"/>
    </source>
</evidence>
<feature type="domain" description="ABC transporter" evidence="6">
    <location>
        <begin position="5"/>
        <end position="230"/>
    </location>
</feature>
<dbReference type="InterPro" id="IPR052156">
    <property type="entry name" value="BCAA_Transport_ATP-bd_LivF"/>
</dbReference>
<proteinExistence type="inferred from homology"/>
<keyword evidence="4 7" id="KW-0067">ATP-binding</keyword>
<protein>
    <submittedName>
        <fullName evidence="7">Amino acid/amide ABC transporter ATP-binding protein 2, HAAT family</fullName>
    </submittedName>
</protein>
<dbReference type="GO" id="GO:0015658">
    <property type="term" value="F:branched-chain amino acid transmembrane transporter activity"/>
    <property type="evidence" value="ECO:0007669"/>
    <property type="project" value="TreeGrafter"/>
</dbReference>
<comment type="similarity">
    <text evidence="1">Belongs to the ABC transporter superfamily.</text>
</comment>
<dbReference type="EMBL" id="FNVQ01000001">
    <property type="protein sequence ID" value="SEG17042.1"/>
    <property type="molecule type" value="Genomic_DNA"/>
</dbReference>
<dbReference type="GO" id="GO:0016887">
    <property type="term" value="F:ATP hydrolysis activity"/>
    <property type="evidence" value="ECO:0007669"/>
    <property type="project" value="InterPro"/>
</dbReference>
<dbReference type="RefSeq" id="WP_104002451.1">
    <property type="nucleotide sequence ID" value="NZ_FNVQ01000001.1"/>
</dbReference>
<dbReference type="CDD" id="cd03224">
    <property type="entry name" value="ABC_TM1139_LivF_branched"/>
    <property type="match status" value="1"/>
</dbReference>
<dbReference type="SUPFAM" id="SSF52540">
    <property type="entry name" value="P-loop containing nucleoside triphosphate hydrolases"/>
    <property type="match status" value="1"/>
</dbReference>
<sequence length="232" mass="25347">MNTLLSFDKVNAYYGNAHILHDFSIDVKEGESLALIGRNGVGKTTFVNALLGQAKVRSGSIRLGRKESARWHPYMPAKEGVMVVPQGRCIIANLSVEENLLLGAATGRKGYWTVPKIYGLFPILRERAHTPGTALSGGQQQMLAIGRALMGNPTLMILDEPTEGLAPVIVDQLGDIIRQVNEQGTTILLIEQNLHLVARVSRRYLAVEKGSVIAEGIVDPEQIEQLQQFVVV</sequence>
<evidence type="ECO:0000313" key="8">
    <source>
        <dbReference type="Proteomes" id="UP000236745"/>
    </source>
</evidence>
<keyword evidence="5" id="KW-0029">Amino-acid transport</keyword>
<dbReference type="PROSITE" id="PS00211">
    <property type="entry name" value="ABC_TRANSPORTER_1"/>
    <property type="match status" value="1"/>
</dbReference>
<evidence type="ECO:0000256" key="1">
    <source>
        <dbReference type="ARBA" id="ARBA00005417"/>
    </source>
</evidence>
<dbReference type="Proteomes" id="UP000236745">
    <property type="component" value="Unassembled WGS sequence"/>
</dbReference>
<keyword evidence="3" id="KW-0547">Nucleotide-binding</keyword>
<dbReference type="OrthoDB" id="9780942at2"/>
<dbReference type="PROSITE" id="PS50893">
    <property type="entry name" value="ABC_TRANSPORTER_2"/>
    <property type="match status" value="1"/>
</dbReference>
<dbReference type="InterPro" id="IPR027417">
    <property type="entry name" value="P-loop_NTPase"/>
</dbReference>
<dbReference type="PANTHER" id="PTHR43820:SF2">
    <property type="entry name" value="ABC TRANSPORTER ATP-BINDING PROTEIN"/>
    <property type="match status" value="1"/>
</dbReference>
<dbReference type="SMART" id="SM00382">
    <property type="entry name" value="AAA"/>
    <property type="match status" value="1"/>
</dbReference>
<dbReference type="InterPro" id="IPR003593">
    <property type="entry name" value="AAA+_ATPase"/>
</dbReference>
<evidence type="ECO:0000256" key="5">
    <source>
        <dbReference type="ARBA" id="ARBA00022970"/>
    </source>
</evidence>
<dbReference type="PANTHER" id="PTHR43820">
    <property type="entry name" value="HIGH-AFFINITY BRANCHED-CHAIN AMINO ACID TRANSPORT ATP-BINDING PROTEIN LIVF"/>
    <property type="match status" value="1"/>
</dbReference>
<reference evidence="7 8" key="1">
    <citation type="submission" date="2016-10" db="EMBL/GenBank/DDBJ databases">
        <authorList>
            <person name="de Groot N.N."/>
        </authorList>
    </citation>
    <scope>NUCLEOTIDE SEQUENCE [LARGE SCALE GENOMIC DNA]</scope>
    <source>
        <strain evidence="7 8">DSM 22012</strain>
    </source>
</reference>